<dbReference type="Proteomes" id="UP000053257">
    <property type="component" value="Unassembled WGS sequence"/>
</dbReference>
<dbReference type="EMBL" id="KN840460">
    <property type="protein sequence ID" value="KIP09894.1"/>
    <property type="molecule type" value="Genomic_DNA"/>
</dbReference>
<sequence length="258" mass="26227">MHAVFTSLIALSAVALAAPVSFEARLFPLYARDASAITNGTIGSDVCGVPIPGSLQSCGSTPNHFIVASNGLNPSNSTTPPANHECDHSTAIHVLGHALTSNGACTALDGMLAASNTSHTKPMLMAPLFAAIGRTGNNVYLDAGANGAKATMMQQAFGSGGAQPSSSSGALSTVKAYFNDTRVDGTAQRLGSQLDRLTRHMLDHAATQANATISQGFQGTGRGSALAAVNAAKGMYNSSAGSAQDSWGKLQSYVGSQR</sequence>
<evidence type="ECO:0000313" key="3">
    <source>
        <dbReference type="EMBL" id="KIP09894.1"/>
    </source>
</evidence>
<feature type="signal peptide" evidence="2">
    <location>
        <begin position="1"/>
        <end position="17"/>
    </location>
</feature>
<keyword evidence="2" id="KW-0732">Signal</keyword>
<evidence type="ECO:0000256" key="1">
    <source>
        <dbReference type="SAM" id="MobiDB-lite"/>
    </source>
</evidence>
<proteinExistence type="predicted"/>
<name>A0A0C3NWV3_PHLG1</name>
<reference evidence="3 4" key="1">
    <citation type="journal article" date="2014" name="PLoS Genet.">
        <title>Analysis of the Phlebiopsis gigantea genome, transcriptome and secretome provides insight into its pioneer colonization strategies of wood.</title>
        <authorList>
            <person name="Hori C."/>
            <person name="Ishida T."/>
            <person name="Igarashi K."/>
            <person name="Samejima M."/>
            <person name="Suzuki H."/>
            <person name="Master E."/>
            <person name="Ferreira P."/>
            <person name="Ruiz-Duenas F.J."/>
            <person name="Held B."/>
            <person name="Canessa P."/>
            <person name="Larrondo L.F."/>
            <person name="Schmoll M."/>
            <person name="Druzhinina I.S."/>
            <person name="Kubicek C.P."/>
            <person name="Gaskell J.A."/>
            <person name="Kersten P."/>
            <person name="St John F."/>
            <person name="Glasner J."/>
            <person name="Sabat G."/>
            <person name="Splinter BonDurant S."/>
            <person name="Syed K."/>
            <person name="Yadav J."/>
            <person name="Mgbeahuruike A.C."/>
            <person name="Kovalchuk A."/>
            <person name="Asiegbu F.O."/>
            <person name="Lackner G."/>
            <person name="Hoffmeister D."/>
            <person name="Rencoret J."/>
            <person name="Gutierrez A."/>
            <person name="Sun H."/>
            <person name="Lindquist E."/>
            <person name="Barry K."/>
            <person name="Riley R."/>
            <person name="Grigoriev I.V."/>
            <person name="Henrissat B."/>
            <person name="Kues U."/>
            <person name="Berka R.M."/>
            <person name="Martinez A.T."/>
            <person name="Covert S.F."/>
            <person name="Blanchette R.A."/>
            <person name="Cullen D."/>
        </authorList>
    </citation>
    <scope>NUCLEOTIDE SEQUENCE [LARGE SCALE GENOMIC DNA]</scope>
    <source>
        <strain evidence="3 4">11061_1 CR5-6</strain>
    </source>
</reference>
<evidence type="ECO:0000256" key="2">
    <source>
        <dbReference type="SAM" id="SignalP"/>
    </source>
</evidence>
<keyword evidence="4" id="KW-1185">Reference proteome</keyword>
<gene>
    <name evidence="3" type="ORF">PHLGIDRAFT_125891</name>
</gene>
<accession>A0A0C3NWV3</accession>
<dbReference type="AlphaFoldDB" id="A0A0C3NWV3"/>
<organism evidence="3 4">
    <name type="scientific">Phlebiopsis gigantea (strain 11061_1 CR5-6)</name>
    <name type="common">White-rot fungus</name>
    <name type="synonym">Peniophora gigantea</name>
    <dbReference type="NCBI Taxonomy" id="745531"/>
    <lineage>
        <taxon>Eukaryota</taxon>
        <taxon>Fungi</taxon>
        <taxon>Dikarya</taxon>
        <taxon>Basidiomycota</taxon>
        <taxon>Agaricomycotina</taxon>
        <taxon>Agaricomycetes</taxon>
        <taxon>Polyporales</taxon>
        <taxon>Phanerochaetaceae</taxon>
        <taxon>Phlebiopsis</taxon>
    </lineage>
</organism>
<dbReference type="HOGENOM" id="CLU_1078116_0_0_1"/>
<feature type="region of interest" description="Disordered" evidence="1">
    <location>
        <begin position="238"/>
        <end position="258"/>
    </location>
</feature>
<feature type="chain" id="PRO_5002180331" evidence="2">
    <location>
        <begin position="18"/>
        <end position="258"/>
    </location>
</feature>
<evidence type="ECO:0000313" key="4">
    <source>
        <dbReference type="Proteomes" id="UP000053257"/>
    </source>
</evidence>
<protein>
    <submittedName>
        <fullName evidence="3">Uncharacterized protein</fullName>
    </submittedName>
</protein>